<dbReference type="Proteomes" id="UP000028725">
    <property type="component" value="Unassembled WGS sequence"/>
</dbReference>
<dbReference type="InterPro" id="IPR036249">
    <property type="entry name" value="Thioredoxin-like_sf"/>
</dbReference>
<keyword evidence="3" id="KW-1185">Reference proteome</keyword>
<dbReference type="InterPro" id="IPR011893">
    <property type="entry name" value="Selenoprotein_Rdx-typ"/>
</dbReference>
<evidence type="ECO:0008006" key="4">
    <source>
        <dbReference type="Google" id="ProtNLM"/>
    </source>
</evidence>
<dbReference type="Pfam" id="PF10262">
    <property type="entry name" value="Rdx"/>
    <property type="match status" value="1"/>
</dbReference>
<dbReference type="SUPFAM" id="SSF52833">
    <property type="entry name" value="Thioredoxin-like"/>
    <property type="match status" value="1"/>
</dbReference>
<evidence type="ECO:0000313" key="3">
    <source>
        <dbReference type="Proteomes" id="UP000028725"/>
    </source>
</evidence>
<accession>A0A085VZI8</accession>
<evidence type="ECO:0000256" key="1">
    <source>
        <dbReference type="ARBA" id="ARBA00023284"/>
    </source>
</evidence>
<organism evidence="2 3">
    <name type="scientific">Hyalangium minutum</name>
    <dbReference type="NCBI Taxonomy" id="394096"/>
    <lineage>
        <taxon>Bacteria</taxon>
        <taxon>Pseudomonadati</taxon>
        <taxon>Myxococcota</taxon>
        <taxon>Myxococcia</taxon>
        <taxon>Myxococcales</taxon>
        <taxon>Cystobacterineae</taxon>
        <taxon>Archangiaceae</taxon>
        <taxon>Hyalangium</taxon>
    </lineage>
</organism>
<comment type="caution">
    <text evidence="2">The sequence shown here is derived from an EMBL/GenBank/DDBJ whole genome shotgun (WGS) entry which is preliminary data.</text>
</comment>
<dbReference type="Gene3D" id="3.40.30.10">
    <property type="entry name" value="Glutaredoxin"/>
    <property type="match status" value="1"/>
</dbReference>
<name>A0A085VZI8_9BACT</name>
<dbReference type="AlphaFoldDB" id="A0A085VZI8"/>
<dbReference type="EMBL" id="JMCB01000028">
    <property type="protein sequence ID" value="KFE60851.1"/>
    <property type="molecule type" value="Genomic_DNA"/>
</dbReference>
<gene>
    <name evidence="2" type="ORF">DB31_4764</name>
</gene>
<dbReference type="STRING" id="394096.DB31_4764"/>
<protein>
    <recommendedName>
        <fullName evidence="4">Selenoprotein W-related protein</fullName>
    </recommendedName>
</protein>
<reference evidence="2 3" key="1">
    <citation type="submission" date="2014-04" db="EMBL/GenBank/DDBJ databases">
        <title>Genome assembly of Hyalangium minutum DSM 14724.</title>
        <authorList>
            <person name="Sharma G."/>
            <person name="Subramanian S."/>
        </authorList>
    </citation>
    <scope>NUCLEOTIDE SEQUENCE [LARGE SCALE GENOMIC DNA]</scope>
    <source>
        <strain evidence="2 3">DSM 14724</strain>
    </source>
</reference>
<evidence type="ECO:0000313" key="2">
    <source>
        <dbReference type="EMBL" id="KFE60851.1"/>
    </source>
</evidence>
<proteinExistence type="predicted"/>
<keyword evidence="1" id="KW-0676">Redox-active center</keyword>
<sequence length="48" mass="5233">MQLDSELKPGPSGSFDIAVNGKTVWKKQTVAFPTEKEVIDAVSKELGR</sequence>